<accession>A9HRL8</accession>
<reference evidence="2 3" key="1">
    <citation type="journal article" date="2009" name="BMC Genomics">
        <title>Complete genome sequence of the sugarcane nitrogen-fixing endophyte Gluconacetobacter diazotrophicus Pal5.</title>
        <authorList>
            <person name="Bertalan M."/>
            <person name="Albano R."/>
            <person name="Padua V."/>
            <person name="Rouws L."/>
            <person name="Rojas C."/>
            <person name="Hemerly A."/>
            <person name="Teixeira K."/>
            <person name="Schwab S."/>
            <person name="Araujo J."/>
            <person name="Oliveira A."/>
            <person name="Franca L."/>
            <person name="Magalhaes V."/>
            <person name="Alqueres S."/>
            <person name="Cardoso A."/>
            <person name="Almeida W."/>
            <person name="Loureiro M.M."/>
            <person name="Nogueira E."/>
            <person name="Cidade D."/>
            <person name="Oliveira D."/>
            <person name="Simao T."/>
            <person name="Macedo J."/>
            <person name="Valadao A."/>
            <person name="Dreschsel M."/>
            <person name="Freitas F."/>
            <person name="Vidal M."/>
            <person name="Guedes H."/>
            <person name="Rodrigues E."/>
            <person name="Meneses C."/>
            <person name="Brioso P."/>
            <person name="Pozzer L."/>
            <person name="Figueiredo D."/>
            <person name="Montano H."/>
            <person name="Junior J."/>
            <person name="Filho G."/>
            <person name="Flores V."/>
            <person name="Ferreira B."/>
            <person name="Branco A."/>
            <person name="Gonzalez P."/>
            <person name="Guillobel H."/>
            <person name="Lemos M."/>
            <person name="Seibel L."/>
            <person name="Macedo J."/>
            <person name="Alves-Ferreira M."/>
            <person name="Sachetto-Martins G."/>
            <person name="Coelho A."/>
            <person name="Santos E."/>
            <person name="Amaral G."/>
            <person name="Neves A."/>
            <person name="Pacheco A.B."/>
            <person name="Carvalho D."/>
            <person name="Lery L."/>
            <person name="Bisch P."/>
            <person name="Rossle S.C."/>
            <person name="Urmenyi T."/>
            <person name="Kruger W.V."/>
            <person name="Martins O."/>
            <person name="Baldani J.I."/>
            <person name="Ferreira P.C."/>
        </authorList>
    </citation>
    <scope>NUCLEOTIDE SEQUENCE [LARGE SCALE GENOMIC DNA]</scope>
    <source>
        <strain evidence="3">ATCC 49037 / DSM 5601 / CCUG 37298 / CIP 103539 / LMG 7603 / PAl5</strain>
    </source>
</reference>
<proteinExistence type="predicted"/>
<name>A9HRL8_GLUDA</name>
<dbReference type="Proteomes" id="UP000001176">
    <property type="component" value="Chromosome"/>
</dbReference>
<evidence type="ECO:0000313" key="2">
    <source>
        <dbReference type="EMBL" id="CAP56939.1"/>
    </source>
</evidence>
<dbReference type="Pfam" id="PF18922">
    <property type="entry name" value="DUF5672"/>
    <property type="match status" value="1"/>
</dbReference>
<keyword evidence="3" id="KW-1185">Reference proteome</keyword>
<gene>
    <name evidence="2" type="ordered locus">GDI2996</name>
</gene>
<dbReference type="EMBL" id="AM889285">
    <property type="protein sequence ID" value="CAP56939.1"/>
    <property type="molecule type" value="Genomic_DNA"/>
</dbReference>
<dbReference type="InterPro" id="IPR043729">
    <property type="entry name" value="DUF5672"/>
</dbReference>
<feature type="domain" description="DUF5672" evidence="1">
    <location>
        <begin position="70"/>
        <end position="204"/>
    </location>
</feature>
<organism evidence="2 3">
    <name type="scientific">Gluconacetobacter diazotrophicus (strain ATCC 49037 / DSM 5601 / CCUG 37298 / CIP 103539 / LMG 7603 / PAl5)</name>
    <dbReference type="NCBI Taxonomy" id="272568"/>
    <lineage>
        <taxon>Bacteria</taxon>
        <taxon>Pseudomonadati</taxon>
        <taxon>Pseudomonadota</taxon>
        <taxon>Alphaproteobacteria</taxon>
        <taxon>Acetobacterales</taxon>
        <taxon>Acetobacteraceae</taxon>
        <taxon>Gluconacetobacter</taxon>
    </lineage>
</organism>
<evidence type="ECO:0000259" key="1">
    <source>
        <dbReference type="Pfam" id="PF18922"/>
    </source>
</evidence>
<protein>
    <recommendedName>
        <fullName evidence="1">DUF5672 domain-containing protein</fullName>
    </recommendedName>
</protein>
<dbReference type="AlphaFoldDB" id="A9HRL8"/>
<sequence>MSSSVQDFLQHDSDRPVGITICAVDDITPRLAADALRRSCRKMRFDRAVLLSSSRPGSLAEGIEHIAIPPITSHENYSRFMLHDLHRHIDTPHVLIVQWDGFVLDGSAWDASFTAYDYIGAVWGGHAQRRVGNGGFSLRSRKLLKAVAQIAPDQPAGRGEDDLICRILAPRLESEFGILFAPEAVAHRFAYERVLPDARTFGFHGLFNLWRHLGDDELLQVIEDLPASVVTGRDFLQCMACCLGVKRFSMARAFVQRLSAYVDKNRLDAHFRLIGAKPGFAEFLSKL</sequence>
<dbReference type="KEGG" id="gdi:GDI2996"/>
<evidence type="ECO:0000313" key="3">
    <source>
        <dbReference type="Proteomes" id="UP000001176"/>
    </source>
</evidence>